<gene>
    <name evidence="1" type="ORF">OU798_20925</name>
</gene>
<proteinExistence type="predicted"/>
<keyword evidence="2" id="KW-1185">Reference proteome</keyword>
<sequence>MTQTRVYSCKDTDMLMASKVIATSLTNQLADLSMVRSNWTPEYAQALHTKIDNAMEDFLGLDKKKALRDATAALTEIQAPAFRALQFLKTQIEVDFGNDAKEIVKTLGYDKYLKAARANDQEALIQLLFAFKKGMTNQLKDDIVAKGTNPALIDSIIGYATQLSEANLTQETLKSTTKVVSETALNAFNDIYNEIIGICKIASSYYLHDEILKAQFTFSRVIANMNAAGKKAETPEESVE</sequence>
<comment type="caution">
    <text evidence="1">The sequence shown here is derived from an EMBL/GenBank/DDBJ whole genome shotgun (WGS) entry which is preliminary data.</text>
</comment>
<evidence type="ECO:0000313" key="2">
    <source>
        <dbReference type="Proteomes" id="UP001145087"/>
    </source>
</evidence>
<organism evidence="1 2">
    <name type="scientific">Draconibacterium aestuarii</name>
    <dbReference type="NCBI Taxonomy" id="2998507"/>
    <lineage>
        <taxon>Bacteria</taxon>
        <taxon>Pseudomonadati</taxon>
        <taxon>Bacteroidota</taxon>
        <taxon>Bacteroidia</taxon>
        <taxon>Marinilabiliales</taxon>
        <taxon>Prolixibacteraceae</taxon>
        <taxon>Draconibacterium</taxon>
    </lineage>
</organism>
<protein>
    <submittedName>
        <fullName evidence="1">Uncharacterized protein</fullName>
    </submittedName>
</protein>
<dbReference type="Proteomes" id="UP001145087">
    <property type="component" value="Unassembled WGS sequence"/>
</dbReference>
<accession>A0A9X3F936</accession>
<dbReference type="RefSeq" id="WP_343335149.1">
    <property type="nucleotide sequence ID" value="NZ_JAPOHD010000064.1"/>
</dbReference>
<evidence type="ECO:0000313" key="1">
    <source>
        <dbReference type="EMBL" id="MCY1722824.1"/>
    </source>
</evidence>
<name>A0A9X3F936_9BACT</name>
<dbReference type="EMBL" id="JAPOHD010000064">
    <property type="protein sequence ID" value="MCY1722824.1"/>
    <property type="molecule type" value="Genomic_DNA"/>
</dbReference>
<reference evidence="1" key="1">
    <citation type="submission" date="2022-11" db="EMBL/GenBank/DDBJ databases">
        <title>Marilongibacter aestuarii gen. nov., sp. nov., isolated from tidal flat sediment.</title>
        <authorList>
            <person name="Jiayan W."/>
        </authorList>
    </citation>
    <scope>NUCLEOTIDE SEQUENCE</scope>
    <source>
        <strain evidence="1">Z1-6</strain>
    </source>
</reference>
<dbReference type="AlphaFoldDB" id="A0A9X3F936"/>